<dbReference type="EMBL" id="RHHR01000064">
    <property type="protein sequence ID" value="RNB66252.1"/>
    <property type="molecule type" value="Genomic_DNA"/>
</dbReference>
<evidence type="ECO:0000313" key="4">
    <source>
        <dbReference type="Proteomes" id="UP000282028"/>
    </source>
</evidence>
<accession>A0A3M8BS50</accession>
<dbReference type="RefSeq" id="WP_122911299.1">
    <property type="nucleotide sequence ID" value="NZ_RHHR01000064.1"/>
</dbReference>
<protein>
    <submittedName>
        <fullName evidence="3">DUF4111 domain-containing protein</fullName>
    </submittedName>
</protein>
<comment type="caution">
    <text evidence="3">The sequence shown here is derived from an EMBL/GenBank/DDBJ whole genome shotgun (WGS) entry which is preliminary data.</text>
</comment>
<dbReference type="Pfam" id="PF13427">
    <property type="entry name" value="AadA_C"/>
    <property type="match status" value="1"/>
</dbReference>
<evidence type="ECO:0000256" key="1">
    <source>
        <dbReference type="ARBA" id="ARBA00022679"/>
    </source>
</evidence>
<organism evidence="3 4">
    <name type="scientific">Brevibacillus invocatus</name>
    <dbReference type="NCBI Taxonomy" id="173959"/>
    <lineage>
        <taxon>Bacteria</taxon>
        <taxon>Bacillati</taxon>
        <taxon>Bacillota</taxon>
        <taxon>Bacilli</taxon>
        <taxon>Bacillales</taxon>
        <taxon>Paenibacillaceae</taxon>
        <taxon>Brevibacillus</taxon>
    </lineage>
</organism>
<keyword evidence="1" id="KW-0808">Transferase</keyword>
<dbReference type="OrthoDB" id="1933376at2"/>
<name>A0A3M8BS50_9BACL</name>
<proteinExistence type="predicted"/>
<dbReference type="GO" id="GO:0016740">
    <property type="term" value="F:transferase activity"/>
    <property type="evidence" value="ECO:0007669"/>
    <property type="project" value="UniProtKB-KW"/>
</dbReference>
<reference evidence="3 4" key="1">
    <citation type="submission" date="2018-10" db="EMBL/GenBank/DDBJ databases">
        <title>Phylogenomics of Brevibacillus.</title>
        <authorList>
            <person name="Dunlap C."/>
        </authorList>
    </citation>
    <scope>NUCLEOTIDE SEQUENCE [LARGE SCALE GENOMIC DNA]</scope>
    <source>
        <strain evidence="3 4">JCM 12215</strain>
    </source>
</reference>
<dbReference type="AlphaFoldDB" id="A0A3M8BS50"/>
<feature type="domain" description="Adenylyltransferase AadA C-terminal" evidence="2">
    <location>
        <begin position="242"/>
        <end position="296"/>
    </location>
</feature>
<keyword evidence="4" id="KW-1185">Reference proteome</keyword>
<dbReference type="Proteomes" id="UP000282028">
    <property type="component" value="Unassembled WGS sequence"/>
</dbReference>
<sequence length="317" mass="36623">METKGTISIEGFNLGFSMEGEGILERTQSDAGRTRDVFQASRLLDQGRIRVMNQIPVGVQKILHAYFEWFERELPNLLEAFHVYGSISIGAFQEGASDIDFIAVIKRKWTEEESIRIKKLHKSIHRAFPSASLDGFYITKESMEGLKQKAQPCFSFRDGNYQGEEVFHQHSIDAYQLVTYGITVKGSDPRTYGLSIDWELLHQFLRGNLDSYWVNWVRRCERFPSLHFVGMYMSPKMIEWGVLGISRLFYSFREKDIASKLGAGEYACSHAPEKWNTILKEAMRVRRGESTSYYTSPITRRNDALGYMKEMIQICKN</sequence>
<gene>
    <name evidence="3" type="ORF">EDM52_23325</name>
</gene>
<dbReference type="InterPro" id="IPR025184">
    <property type="entry name" value="AadA_C"/>
</dbReference>
<dbReference type="InterPro" id="IPR043519">
    <property type="entry name" value="NT_sf"/>
</dbReference>
<dbReference type="SUPFAM" id="SSF81301">
    <property type="entry name" value="Nucleotidyltransferase"/>
    <property type="match status" value="1"/>
</dbReference>
<evidence type="ECO:0000313" key="3">
    <source>
        <dbReference type="EMBL" id="RNB66252.1"/>
    </source>
</evidence>
<evidence type="ECO:0000259" key="2">
    <source>
        <dbReference type="Pfam" id="PF13427"/>
    </source>
</evidence>